<evidence type="ECO:0000313" key="2">
    <source>
        <dbReference type="Proteomes" id="UP000008721"/>
    </source>
</evidence>
<dbReference type="RefSeq" id="WP_013449841.1">
    <property type="nucleotide sequence ID" value="NC_014754.1"/>
</dbReference>
<name>E4U3G3_SULKY</name>
<sequence length="113" mass="13540">MSLIEIFTDYVLNQKSLIEYVEVRKNIHERGEFNDSSLMKAEENLKRLQKDYPDVHAGMYETLEKIYAQNVGLSVEYPIDFIRQILKMFNTSLTPYEIHQEYQRVLDHYHHDA</sequence>
<dbReference type="KEGG" id="sku:Sulku_2570"/>
<geneLocation type="plasmid" evidence="1 2">
    <name>pSULKU01</name>
</geneLocation>
<keyword evidence="2" id="KW-1185">Reference proteome</keyword>
<dbReference type="Proteomes" id="UP000008721">
    <property type="component" value="Plasmid pSULKU01"/>
</dbReference>
<dbReference type="EMBL" id="CP002356">
    <property type="protein sequence ID" value="ADR35229.1"/>
    <property type="molecule type" value="Genomic_DNA"/>
</dbReference>
<evidence type="ECO:0000313" key="1">
    <source>
        <dbReference type="EMBL" id="ADR35229.1"/>
    </source>
</evidence>
<reference evidence="1 2" key="1">
    <citation type="journal article" date="2012" name="Stand. Genomic Sci.">
        <title>Complete genome sequence of the sulfur compounds oxidizing chemolithoautotroph Sulfuricurvum kujiense type strain (YK-1(T)).</title>
        <authorList>
            <person name="Han C."/>
            <person name="Kotsyurbenko O."/>
            <person name="Chertkov O."/>
            <person name="Held B."/>
            <person name="Lapidus A."/>
            <person name="Nolan M."/>
            <person name="Lucas S."/>
            <person name="Hammon N."/>
            <person name="Deshpande S."/>
            <person name="Cheng J.F."/>
            <person name="Tapia R."/>
            <person name="Goodwin L.A."/>
            <person name="Pitluck S."/>
            <person name="Liolios K."/>
            <person name="Pagani I."/>
            <person name="Ivanova N."/>
            <person name="Mavromatis K."/>
            <person name="Mikhailova N."/>
            <person name="Pati A."/>
            <person name="Chen A."/>
            <person name="Palaniappan K."/>
            <person name="Land M."/>
            <person name="Hauser L."/>
            <person name="Chang Y.J."/>
            <person name="Jeffries C.D."/>
            <person name="Brambilla E.M."/>
            <person name="Rohde M."/>
            <person name="Spring S."/>
            <person name="Sikorski J."/>
            <person name="Goker M."/>
            <person name="Woyke T."/>
            <person name="Bristow J."/>
            <person name="Eisen J.A."/>
            <person name="Markowitz V."/>
            <person name="Hugenholtz P."/>
            <person name="Kyrpides N.C."/>
            <person name="Klenk H.P."/>
            <person name="Detter J.C."/>
        </authorList>
    </citation>
    <scope>NUCLEOTIDE SEQUENCE [LARGE SCALE GENOMIC DNA]</scope>
    <source>
        <strain evidence="2">ATCC BAA-921 / DSM 16994 / JCM 11577 / YK-1</strain>
    </source>
</reference>
<organism evidence="1 2">
    <name type="scientific">Sulfuricurvum kujiense (strain ATCC BAA-921 / DSM 16994 / JCM 11577 / YK-1)</name>
    <dbReference type="NCBI Taxonomy" id="709032"/>
    <lineage>
        <taxon>Bacteria</taxon>
        <taxon>Pseudomonadati</taxon>
        <taxon>Campylobacterota</taxon>
        <taxon>Epsilonproteobacteria</taxon>
        <taxon>Campylobacterales</taxon>
        <taxon>Sulfurimonadaceae</taxon>
        <taxon>Sulfuricurvum</taxon>
    </lineage>
</organism>
<accession>E4U3G3</accession>
<dbReference type="AlphaFoldDB" id="E4U3G3"/>
<protein>
    <submittedName>
        <fullName evidence="1">Uncharacterized protein</fullName>
    </submittedName>
</protein>
<keyword evidence="1" id="KW-0614">Plasmid</keyword>
<proteinExistence type="predicted"/>
<dbReference type="OrthoDB" id="5334407at2"/>
<gene>
    <name evidence="1" type="ordered locus">Sulku_2570</name>
</gene>
<dbReference type="HOGENOM" id="CLU_2132264_0_0_7"/>